<dbReference type="Pfam" id="PF13229">
    <property type="entry name" value="Beta_helix"/>
    <property type="match status" value="1"/>
</dbReference>
<dbReference type="InterPro" id="IPR001434">
    <property type="entry name" value="OmcB-like_DUF11"/>
</dbReference>
<dbReference type="InterPro" id="IPR013783">
    <property type="entry name" value="Ig-like_fold"/>
</dbReference>
<dbReference type="EMBL" id="JAPVES010000030">
    <property type="protein sequence ID" value="MCZ3373091.1"/>
    <property type="molecule type" value="Genomic_DNA"/>
</dbReference>
<evidence type="ECO:0000259" key="1">
    <source>
        <dbReference type="Pfam" id="PF01345"/>
    </source>
</evidence>
<dbReference type="InterPro" id="IPR051172">
    <property type="entry name" value="Chlamydia_OmcB"/>
</dbReference>
<evidence type="ECO:0000313" key="3">
    <source>
        <dbReference type="EMBL" id="MCZ3365340.1"/>
    </source>
</evidence>
<dbReference type="Proteomes" id="UP001068021">
    <property type="component" value="Unassembled WGS sequence"/>
</dbReference>
<keyword evidence="5" id="KW-1185">Reference proteome</keyword>
<protein>
    <submittedName>
        <fullName evidence="3">Right-handed parallel beta-helix repeat-containing protein</fullName>
    </submittedName>
</protein>
<dbReference type="Gene3D" id="2.160.20.10">
    <property type="entry name" value="Single-stranded right-handed beta-helix, Pectin lyase-like"/>
    <property type="match status" value="1"/>
</dbReference>
<evidence type="ECO:0000313" key="4">
    <source>
        <dbReference type="EMBL" id="MCZ3373091.1"/>
    </source>
</evidence>
<dbReference type="InterPro" id="IPR047589">
    <property type="entry name" value="DUF11_rpt"/>
</dbReference>
<dbReference type="NCBIfam" id="TIGR01451">
    <property type="entry name" value="B_ant_repeat"/>
    <property type="match status" value="1"/>
</dbReference>
<name>A0A9E4ZZD0_9EURY</name>
<dbReference type="InterPro" id="IPR006626">
    <property type="entry name" value="PbH1"/>
</dbReference>
<dbReference type="Pfam" id="PF01345">
    <property type="entry name" value="DUF11"/>
    <property type="match status" value="2"/>
</dbReference>
<dbReference type="Proteomes" id="UP001074446">
    <property type="component" value="Unassembled WGS sequence"/>
</dbReference>
<evidence type="ECO:0000259" key="2">
    <source>
        <dbReference type="Pfam" id="PF13229"/>
    </source>
</evidence>
<dbReference type="EMBL" id="JAPVER010000020">
    <property type="protein sequence ID" value="MCZ3365340.1"/>
    <property type="molecule type" value="Genomic_DNA"/>
</dbReference>
<evidence type="ECO:0000313" key="5">
    <source>
        <dbReference type="Proteomes" id="UP001068021"/>
    </source>
</evidence>
<dbReference type="AlphaFoldDB" id="A0A9E4ZZD0"/>
<comment type="caution">
    <text evidence="3">The sequence shown here is derived from an EMBL/GenBank/DDBJ whole genome shotgun (WGS) entry which is preliminary data.</text>
</comment>
<dbReference type="InterPro" id="IPR011050">
    <property type="entry name" value="Pectin_lyase_fold/virulence"/>
</dbReference>
<dbReference type="PANTHER" id="PTHR34819">
    <property type="entry name" value="LARGE CYSTEINE-RICH PERIPLASMIC PROTEIN OMCB"/>
    <property type="match status" value="1"/>
</dbReference>
<dbReference type="RefSeq" id="WP_048192856.1">
    <property type="nucleotide sequence ID" value="NZ_JAPVER010000020.1"/>
</dbReference>
<accession>A0A9E4ZZD0</accession>
<dbReference type="InterPro" id="IPR039448">
    <property type="entry name" value="Beta_helix"/>
</dbReference>
<gene>
    <name evidence="4" type="ORF">O3H35_10650</name>
    <name evidence="3" type="ORF">O3H54_05550</name>
</gene>
<sequence>MNVAFSEPVSAATWTINEADMGMQTNTNIQNIINNANPGDTILFTGPQYTHIHLSINKPLNIVSRVGTQLYACPMEAPQGSDNLAAFSINNAAAGTNISGFKINNNNQGYGININGTSNVNILNNTIICSDGTGINVFGSGNITVKNNTLTQSISGIKISNSSLSRILSNLITANAENGILFGENVSNTVITYNNITRNLNSGINLLESCNNVTIKNNAISLNNKTADTGYGIYINSTISGLNITGNFIYENGYLGICDDIGVNELTETTQNIENNYITGHTFRDVVRYVEVDGNIVRKEVWLKENCFGGLKRLCPSAHILGDVIMGNISQSSPGIFSVSFVDKDTGLTANGLGSFYVTFFLNKNNISKGSADISDIWKEILVVNGTATANFTNCTYKATNNSIFVIAPYSSFNTALKNSFAVNDSDIPTLKANISATSSVSRSIIKNGDTITYKITVKNSGKKNATNVKVSNILSPTYYSSYAKPTRGSYYNSVWNIGNLNAGETLTLYVTAKAKLSGITKSQAKITGNNTDPAYSNAVQTTINKYINLAYSNAVLTSSKVKTGKYVYLGTTVKNSGKDKSGTVKVKITLPKGMKLISVNYPAVYNKVTKTWTFTVPAGKYYTFKVKAQVTSKGTKKVTFNNNGKIQYKYVTGY</sequence>
<organism evidence="3 5">
    <name type="scientific">Methanobacterium veterum</name>
    <dbReference type="NCBI Taxonomy" id="408577"/>
    <lineage>
        <taxon>Archaea</taxon>
        <taxon>Methanobacteriati</taxon>
        <taxon>Methanobacteriota</taxon>
        <taxon>Methanomada group</taxon>
        <taxon>Methanobacteria</taxon>
        <taxon>Methanobacteriales</taxon>
        <taxon>Methanobacteriaceae</taxon>
        <taxon>Methanobacterium</taxon>
    </lineage>
</organism>
<dbReference type="SUPFAM" id="SSF51126">
    <property type="entry name" value="Pectin lyase-like"/>
    <property type="match status" value="1"/>
</dbReference>
<dbReference type="PANTHER" id="PTHR34819:SF3">
    <property type="entry name" value="CELL SURFACE PROTEIN"/>
    <property type="match status" value="1"/>
</dbReference>
<proteinExistence type="predicted"/>
<reference evidence="3" key="1">
    <citation type="submission" date="2022-12" db="EMBL/GenBank/DDBJ databases">
        <title>Reclassification of two methanogenic archaea species isolated from the Kolyma lowland permafrost.</title>
        <authorList>
            <person name="Trubitsyn V.E."/>
            <person name="Rivkina E.M."/>
            <person name="Shcherbakova V.A."/>
        </authorList>
    </citation>
    <scope>NUCLEOTIDE SEQUENCE</scope>
    <source>
        <strain evidence="3">M2</strain>
        <strain evidence="4">MK4</strain>
    </source>
</reference>
<dbReference type="SMART" id="SM00710">
    <property type="entry name" value="PbH1"/>
    <property type="match status" value="6"/>
</dbReference>
<dbReference type="Gene3D" id="2.60.40.10">
    <property type="entry name" value="Immunoglobulins"/>
    <property type="match status" value="1"/>
</dbReference>
<dbReference type="InterPro" id="IPR012334">
    <property type="entry name" value="Pectin_lyas_fold"/>
</dbReference>
<feature type="domain" description="DUF11" evidence="1">
    <location>
        <begin position="436"/>
        <end position="542"/>
    </location>
</feature>
<feature type="domain" description="Right handed beta helix" evidence="2">
    <location>
        <begin position="87"/>
        <end position="225"/>
    </location>
</feature>
<feature type="domain" description="DUF11" evidence="1">
    <location>
        <begin position="558"/>
        <end position="640"/>
    </location>
</feature>